<gene>
    <name evidence="1" type="ORF">TPAB3V08_LOCUS14887</name>
</gene>
<organism evidence="1 2">
    <name type="scientific">Timema podura</name>
    <name type="common">Walking stick</name>
    <dbReference type="NCBI Taxonomy" id="61482"/>
    <lineage>
        <taxon>Eukaryota</taxon>
        <taxon>Metazoa</taxon>
        <taxon>Ecdysozoa</taxon>
        <taxon>Arthropoda</taxon>
        <taxon>Hexapoda</taxon>
        <taxon>Insecta</taxon>
        <taxon>Pterygota</taxon>
        <taxon>Neoptera</taxon>
        <taxon>Polyneoptera</taxon>
        <taxon>Phasmatodea</taxon>
        <taxon>Timematodea</taxon>
        <taxon>Timematoidea</taxon>
        <taxon>Timematidae</taxon>
        <taxon>Timema</taxon>
    </lineage>
</organism>
<accession>A0ABN7PJL6</accession>
<keyword evidence="2" id="KW-1185">Reference proteome</keyword>
<evidence type="ECO:0000313" key="1">
    <source>
        <dbReference type="EMBL" id="CAG2067944.1"/>
    </source>
</evidence>
<proteinExistence type="predicted"/>
<dbReference type="Proteomes" id="UP001153148">
    <property type="component" value="Unassembled WGS sequence"/>
</dbReference>
<feature type="non-terminal residue" evidence="1">
    <location>
        <position position="1"/>
    </location>
</feature>
<sequence>VLCPPRTGFLALTTPATPSSGPVCKPGCLTWFSWLLTRDKSPSSETLKAIDDILIANNLQGLPYNDTPQTC</sequence>
<evidence type="ECO:0000313" key="2">
    <source>
        <dbReference type="Proteomes" id="UP001153148"/>
    </source>
</evidence>
<dbReference type="EMBL" id="CAJPIN010078549">
    <property type="protein sequence ID" value="CAG2067944.1"/>
    <property type="molecule type" value="Genomic_DNA"/>
</dbReference>
<protein>
    <submittedName>
        <fullName evidence="1">Uncharacterized protein</fullName>
    </submittedName>
</protein>
<name>A0ABN7PJL6_TIMPD</name>
<reference evidence="1" key="1">
    <citation type="submission" date="2021-03" db="EMBL/GenBank/DDBJ databases">
        <authorList>
            <person name="Tran Van P."/>
        </authorList>
    </citation>
    <scope>NUCLEOTIDE SEQUENCE</scope>
</reference>
<comment type="caution">
    <text evidence="1">The sequence shown here is derived from an EMBL/GenBank/DDBJ whole genome shotgun (WGS) entry which is preliminary data.</text>
</comment>